<dbReference type="EMBL" id="QUSY01000330">
    <property type="protein sequence ID" value="RHY30324.1"/>
    <property type="molecule type" value="Genomic_DNA"/>
</dbReference>
<proteinExistence type="predicted"/>
<dbReference type="PROSITE" id="PS50096">
    <property type="entry name" value="IQ"/>
    <property type="match status" value="3"/>
</dbReference>
<organism evidence="3 4">
    <name type="scientific">Aphanomyces invadans</name>
    <dbReference type="NCBI Taxonomy" id="157072"/>
    <lineage>
        <taxon>Eukaryota</taxon>
        <taxon>Sar</taxon>
        <taxon>Stramenopiles</taxon>
        <taxon>Oomycota</taxon>
        <taxon>Saprolegniomycetes</taxon>
        <taxon>Saprolegniales</taxon>
        <taxon>Verrucalvaceae</taxon>
        <taxon>Aphanomyces</taxon>
    </lineage>
</organism>
<dbReference type="VEuPathDB" id="FungiDB:H310_03441"/>
<feature type="compositionally biased region" description="Low complexity" evidence="1">
    <location>
        <begin position="426"/>
        <end position="439"/>
    </location>
</feature>
<dbReference type="InterPro" id="IPR000048">
    <property type="entry name" value="IQ_motif_EF-hand-BS"/>
</dbReference>
<evidence type="ECO:0000313" key="3">
    <source>
        <dbReference type="EMBL" id="RHY30324.1"/>
    </source>
</evidence>
<feature type="domain" description="GAF" evidence="2">
    <location>
        <begin position="219"/>
        <end position="329"/>
    </location>
</feature>
<evidence type="ECO:0000256" key="1">
    <source>
        <dbReference type="SAM" id="MobiDB-lite"/>
    </source>
</evidence>
<protein>
    <recommendedName>
        <fullName evidence="2">GAF domain-containing protein</fullName>
    </recommendedName>
</protein>
<sequence length="940" mass="106611">MSSGGSSNNNVYLSSHRPRYPVVEWTDDTYAQYLTVMEGLLADALDADLVKSTVHRTYEVARDTNEWSVYHRVVPPRRHEYVCFGKLKTTLSAIQAALYTKDSFEFRSVCALLYPAHIEDAALLQVVHQRTRADRGRFFGIKFVALNAPSGLDAKTTVKEFLYVESCLVQARLEAYQAPPARKYPEHFRALGFDLPADATSTRWHQPVLTCQHEFCLLTLDDILRDSMDITLELVPSHSCTIYLYDRQSRMLNTKASTNSKRQLDVKFAPGMGIVGRCFSRKVAVHLEKPGENSLFEAKSDGRQNKAAESMLCIPLVIHERAVGLFQLVNRVVEKKDKLKDLDRYMEGFDNLSMNVIEHLGDTHNENAFHSRDITTLMEYASLVAAMDLLNMLNGKLTTNYDFDAPDLSPDRKPSTCLEPTRRPSSKSPSKSKYAPKARSVLSLPLSPTSIKERLVQRMRALRIQKTYRGRLGRVRVQRIRTARSVIADAVFQYAQRKKSNSTVKRKVGSPRTRKLWAQTSSTLLTERTKLKNKKVTNIQKLFRGNKARAEVKQQFGVSNPAKMYRSFVKLQARFKGRLVRKLIQKHTVLQHKATKTAIPPFGVVRMRCHNAEPREQSMAYPRCHTGVNQYLVAKRGQIQDLGPLFDRFRLHQEVPPPRSLHALQLPRVRPPRPQDDEPDVAIAFNTRRLVAAHSLSTNVPLPLLTCQGPKSHSKPHDASQKLRQTYHTDVMPHRRQSTVARYPVKGHHVEPGANQDAHMYGIHHYREYRTRAYTTAVGAPAIPAPPSQSRQPSRHRPFLCLVQHTDDAKREGIRKALEELKSYYRSRVVPGPVHRRKSIKEVMDECTKLATTKSMTILVHRVKTTPGVDFNAMLLTPEIPEEPVTEMDSVDSLALEYRPVTPMLEAIRLVPPEPPLIPTTSRLDCIFGDSSTSAPACPS</sequence>
<keyword evidence="4" id="KW-1185">Reference proteome</keyword>
<dbReference type="Pfam" id="PF00612">
    <property type="entry name" value="IQ"/>
    <property type="match status" value="1"/>
</dbReference>
<dbReference type="SMART" id="SM00015">
    <property type="entry name" value="IQ"/>
    <property type="match status" value="3"/>
</dbReference>
<comment type="caution">
    <text evidence="3">The sequence shown here is derived from an EMBL/GenBank/DDBJ whole genome shotgun (WGS) entry which is preliminary data.</text>
</comment>
<dbReference type="Gene3D" id="3.30.450.40">
    <property type="match status" value="1"/>
</dbReference>
<reference evidence="3 4" key="1">
    <citation type="submission" date="2018-08" db="EMBL/GenBank/DDBJ databases">
        <title>Aphanomyces genome sequencing and annotation.</title>
        <authorList>
            <person name="Minardi D."/>
            <person name="Oidtmann B."/>
            <person name="Van Der Giezen M."/>
            <person name="Studholme D.J."/>
        </authorList>
    </citation>
    <scope>NUCLEOTIDE SEQUENCE [LARGE SCALE GENOMIC DNA]</scope>
    <source>
        <strain evidence="3 4">NJM0002</strain>
    </source>
</reference>
<dbReference type="Proteomes" id="UP000285060">
    <property type="component" value="Unassembled WGS sequence"/>
</dbReference>
<gene>
    <name evidence="3" type="ORF">DYB32_004405</name>
</gene>
<dbReference type="InterPro" id="IPR003018">
    <property type="entry name" value="GAF"/>
</dbReference>
<dbReference type="VEuPathDB" id="FungiDB:H310_03440"/>
<dbReference type="Pfam" id="PF13185">
    <property type="entry name" value="GAF_2"/>
    <property type="match status" value="1"/>
</dbReference>
<dbReference type="InterPro" id="IPR029016">
    <property type="entry name" value="GAF-like_dom_sf"/>
</dbReference>
<accession>A0A418AXN0</accession>
<dbReference type="SUPFAM" id="SSF55781">
    <property type="entry name" value="GAF domain-like"/>
    <property type="match status" value="1"/>
</dbReference>
<feature type="region of interest" description="Disordered" evidence="1">
    <location>
        <begin position="403"/>
        <end position="439"/>
    </location>
</feature>
<dbReference type="AlphaFoldDB" id="A0A418AXN0"/>
<evidence type="ECO:0000259" key="2">
    <source>
        <dbReference type="Pfam" id="PF13185"/>
    </source>
</evidence>
<evidence type="ECO:0000313" key="4">
    <source>
        <dbReference type="Proteomes" id="UP000285060"/>
    </source>
</evidence>
<name>A0A418AXN0_9STRA</name>